<dbReference type="EMBL" id="FMZQ01000005">
    <property type="protein sequence ID" value="SDC64582.1"/>
    <property type="molecule type" value="Genomic_DNA"/>
</dbReference>
<evidence type="ECO:0000313" key="2">
    <source>
        <dbReference type="EMBL" id="SDC64582.1"/>
    </source>
</evidence>
<keyword evidence="1" id="KW-0732">Signal</keyword>
<feature type="chain" id="PRO_5011585576" evidence="1">
    <location>
        <begin position="24"/>
        <end position="201"/>
    </location>
</feature>
<accession>A0A1G6N9N2</accession>
<organism evidence="2 3">
    <name type="scientific">Ectopseudomonas chengduensis</name>
    <dbReference type="NCBI Taxonomy" id="489632"/>
    <lineage>
        <taxon>Bacteria</taxon>
        <taxon>Pseudomonadati</taxon>
        <taxon>Pseudomonadota</taxon>
        <taxon>Gammaproteobacteria</taxon>
        <taxon>Pseudomonadales</taxon>
        <taxon>Pseudomonadaceae</taxon>
        <taxon>Ectopseudomonas</taxon>
    </lineage>
</organism>
<proteinExistence type="predicted"/>
<dbReference type="Gene3D" id="2.40.160.20">
    <property type="match status" value="1"/>
</dbReference>
<protein>
    <submittedName>
        <fullName evidence="2">Outer membrane protein beta-barrel domain-containing protein</fullName>
    </submittedName>
</protein>
<reference evidence="3" key="1">
    <citation type="submission" date="2016-10" db="EMBL/GenBank/DDBJ databases">
        <authorList>
            <person name="Varghese N."/>
            <person name="Submissions S."/>
        </authorList>
    </citation>
    <scope>NUCLEOTIDE SEQUENCE [LARGE SCALE GENOMIC DNA]</scope>
    <source>
        <strain evidence="3">DSM 26382</strain>
    </source>
</reference>
<gene>
    <name evidence="2" type="ORF">SAMN05216576_10522</name>
</gene>
<evidence type="ECO:0000256" key="1">
    <source>
        <dbReference type="SAM" id="SignalP"/>
    </source>
</evidence>
<sequence>MKITLNRIAFATCLALGATVAQANDNFVGLTWGQTDNNIQKSNALNANLGNPKLDKVIDGEGTWGIRAGQKTADGRYYATYENVSDSHNGYKLRQQNLLGSYDMFVPLGSNNTKLFGGVTAGLVKLEQESRGFSRDSDIGFAAGLQAGILQELNSNTSIEAGYRYLRTNASTEMAPRGEGKAGSLDLHSSSQLYLGANFAF</sequence>
<evidence type="ECO:0000313" key="3">
    <source>
        <dbReference type="Proteomes" id="UP000199467"/>
    </source>
</evidence>
<dbReference type="RefSeq" id="WP_017679010.1">
    <property type="nucleotide sequence ID" value="NZ_FMZQ01000005.1"/>
</dbReference>
<keyword evidence="3" id="KW-1185">Reference proteome</keyword>
<dbReference type="Proteomes" id="UP000199467">
    <property type="component" value="Unassembled WGS sequence"/>
</dbReference>
<dbReference type="InterPro" id="IPR011250">
    <property type="entry name" value="OMP/PagP_B-barrel"/>
</dbReference>
<feature type="signal peptide" evidence="1">
    <location>
        <begin position="1"/>
        <end position="23"/>
    </location>
</feature>
<dbReference type="AlphaFoldDB" id="A0A1G6N9N2"/>
<dbReference type="SUPFAM" id="SSF56925">
    <property type="entry name" value="OMPA-like"/>
    <property type="match status" value="1"/>
</dbReference>
<name>A0A1G6N9N2_9GAMM</name>